<dbReference type="Proteomes" id="UP001054252">
    <property type="component" value="Unassembled WGS sequence"/>
</dbReference>
<protein>
    <submittedName>
        <fullName evidence="2">Uncharacterized protein</fullName>
    </submittedName>
</protein>
<reference evidence="2 3" key="1">
    <citation type="journal article" date="2021" name="Commun. Biol.">
        <title>The genome of Shorea leprosula (Dipterocarpaceae) highlights the ecological relevance of drought in aseasonal tropical rainforests.</title>
        <authorList>
            <person name="Ng K.K.S."/>
            <person name="Kobayashi M.J."/>
            <person name="Fawcett J.A."/>
            <person name="Hatakeyama M."/>
            <person name="Paape T."/>
            <person name="Ng C.H."/>
            <person name="Ang C.C."/>
            <person name="Tnah L.H."/>
            <person name="Lee C.T."/>
            <person name="Nishiyama T."/>
            <person name="Sese J."/>
            <person name="O'Brien M.J."/>
            <person name="Copetti D."/>
            <person name="Mohd Noor M.I."/>
            <person name="Ong R.C."/>
            <person name="Putra M."/>
            <person name="Sireger I.Z."/>
            <person name="Indrioko S."/>
            <person name="Kosugi Y."/>
            <person name="Izuno A."/>
            <person name="Isagi Y."/>
            <person name="Lee S.L."/>
            <person name="Shimizu K.K."/>
        </authorList>
    </citation>
    <scope>NUCLEOTIDE SEQUENCE [LARGE SCALE GENOMIC DNA]</scope>
    <source>
        <strain evidence="2">214</strain>
    </source>
</reference>
<feature type="chain" id="PRO_5043484342" evidence="1">
    <location>
        <begin position="28"/>
        <end position="186"/>
    </location>
</feature>
<comment type="caution">
    <text evidence="2">The sequence shown here is derived from an EMBL/GenBank/DDBJ whole genome shotgun (WGS) entry which is preliminary data.</text>
</comment>
<feature type="signal peptide" evidence="1">
    <location>
        <begin position="1"/>
        <end position="27"/>
    </location>
</feature>
<sequence length="186" mass="19499">MVTPMQMLFSSFLLLLAFLSFSTLADSIPIVKTSSKDLVPCQICISCANPCPVYQPPPPPPVVLCPPPPWRPSPPPAPSPPPPPKVPQCPPPPPTCPECPPCYECPPDPIPIPPGDPIQPGPPQGGVISGTVYGPPSAAGGTVPYFPYYNMNPSSFTTTTTTSASSSIQRKLWSACSVISLLLATL</sequence>
<dbReference type="AlphaFoldDB" id="A0AAV5LTI0"/>
<evidence type="ECO:0000256" key="1">
    <source>
        <dbReference type="SAM" id="SignalP"/>
    </source>
</evidence>
<gene>
    <name evidence="2" type="ORF">SLEP1_g48101</name>
</gene>
<dbReference type="EMBL" id="BPVZ01000142">
    <property type="protein sequence ID" value="GKV40455.1"/>
    <property type="molecule type" value="Genomic_DNA"/>
</dbReference>
<accession>A0AAV5LTI0</accession>
<evidence type="ECO:0000313" key="2">
    <source>
        <dbReference type="EMBL" id="GKV40455.1"/>
    </source>
</evidence>
<keyword evidence="3" id="KW-1185">Reference proteome</keyword>
<proteinExistence type="predicted"/>
<keyword evidence="1" id="KW-0732">Signal</keyword>
<evidence type="ECO:0000313" key="3">
    <source>
        <dbReference type="Proteomes" id="UP001054252"/>
    </source>
</evidence>
<dbReference type="PRINTS" id="PR01217">
    <property type="entry name" value="PRICHEXTENSN"/>
</dbReference>
<organism evidence="2 3">
    <name type="scientific">Rubroshorea leprosula</name>
    <dbReference type="NCBI Taxonomy" id="152421"/>
    <lineage>
        <taxon>Eukaryota</taxon>
        <taxon>Viridiplantae</taxon>
        <taxon>Streptophyta</taxon>
        <taxon>Embryophyta</taxon>
        <taxon>Tracheophyta</taxon>
        <taxon>Spermatophyta</taxon>
        <taxon>Magnoliopsida</taxon>
        <taxon>eudicotyledons</taxon>
        <taxon>Gunneridae</taxon>
        <taxon>Pentapetalae</taxon>
        <taxon>rosids</taxon>
        <taxon>malvids</taxon>
        <taxon>Malvales</taxon>
        <taxon>Dipterocarpaceae</taxon>
        <taxon>Rubroshorea</taxon>
    </lineage>
</organism>
<name>A0AAV5LTI0_9ROSI</name>